<sequence>MNVASATPEEGGYIVAMELATGAIRIAATRQPAKYVNAWRHNVRRYGLPDIVRVLVSRPYLRYEAVKRGLAGLLADYKDADSEAFQVEVDVFTAKAREMFSAAAR</sequence>
<gene>
    <name evidence="1" type="ORF">HXL68_07435</name>
</gene>
<organism evidence="1 2">
    <name type="scientific">Dechloromonas agitata</name>
    <dbReference type="NCBI Taxonomy" id="73030"/>
    <lineage>
        <taxon>Bacteria</taxon>
        <taxon>Pseudomonadati</taxon>
        <taxon>Pseudomonadota</taxon>
        <taxon>Betaproteobacteria</taxon>
        <taxon>Rhodocyclales</taxon>
        <taxon>Azonexaceae</taxon>
        <taxon>Dechloromonas</taxon>
    </lineage>
</organism>
<dbReference type="Proteomes" id="UP000718593">
    <property type="component" value="Unassembled WGS sequence"/>
</dbReference>
<protein>
    <submittedName>
        <fullName evidence="1">Uncharacterized protein</fullName>
    </submittedName>
</protein>
<accession>A0A930BS80</accession>
<dbReference type="EMBL" id="JABZMI010000119">
    <property type="protein sequence ID" value="MBF1164857.1"/>
    <property type="molecule type" value="Genomic_DNA"/>
</dbReference>
<dbReference type="AlphaFoldDB" id="A0A930BS80"/>
<proteinExistence type="predicted"/>
<comment type="caution">
    <text evidence="1">The sequence shown here is derived from an EMBL/GenBank/DDBJ whole genome shotgun (WGS) entry which is preliminary data.</text>
</comment>
<reference evidence="1" key="1">
    <citation type="submission" date="2020-04" db="EMBL/GenBank/DDBJ databases">
        <title>Deep metagenomics examines the oral microbiome during advanced dental caries in children, revealing novel taxa and co-occurrences with host molecules.</title>
        <authorList>
            <person name="Baker J.L."/>
            <person name="Morton J.T."/>
            <person name="Dinis M."/>
            <person name="Alvarez R."/>
            <person name="Tran N.C."/>
            <person name="Knight R."/>
            <person name="Edlund A."/>
        </authorList>
    </citation>
    <scope>NUCLEOTIDE SEQUENCE</scope>
    <source>
        <strain evidence="1">JCVI_32_bin.24</strain>
    </source>
</reference>
<name>A0A930BS80_9RHOO</name>
<evidence type="ECO:0000313" key="1">
    <source>
        <dbReference type="EMBL" id="MBF1164857.1"/>
    </source>
</evidence>
<evidence type="ECO:0000313" key="2">
    <source>
        <dbReference type="Proteomes" id="UP000718593"/>
    </source>
</evidence>